<keyword evidence="4" id="KW-0862">Zinc</keyword>
<dbReference type="InterPro" id="IPR051607">
    <property type="entry name" value="Metallo-dep_hydrolases"/>
</dbReference>
<keyword evidence="7" id="KW-1185">Reference proteome</keyword>
<dbReference type="Pfam" id="PF01979">
    <property type="entry name" value="Amidohydro_1"/>
    <property type="match status" value="1"/>
</dbReference>
<evidence type="ECO:0000256" key="4">
    <source>
        <dbReference type="ARBA" id="ARBA00022833"/>
    </source>
</evidence>
<sequence length="489" mass="54093">MTNDIAGSQNQEGLKLFVGNFVDTPSAGELRIRREHLLAVSPEGYITHLAPLHSDSSQLLLSTHPDAAGSSLTQIPAHSFLLPTFTDLHLHAPQYMYYGTGLDLPLLQWLEQYAYKAEERIDASAELAERVYGRLVQRLKENGTGCVSLFGTIGVRANLILAKKMQEAGLRGFIGKLSMDESPRPTYGESSASASLASVTDFIDSLQSYLSSFKPHERLVEPIITPRFIPVCSDELLVGLQKLGQEKGVRVQSHMCEGRDQMDMVMKSRGKRDQDLWDELGFLGPKTLQAHVTYLDENMIPLVKERQLTMAHCPLSNAYLSEKQFPLREAIDADLQVGLGTDIAGGYSPSIQVQMRQAVIISRLREGARCESLDCSFADADAQEADAASSKNVKVDWKEAVYLATRGGKKGMGLGGALEVGMEFDVQLIELASRSSPSGTGPLDLFDLKVEEDPSKLDEAWWNESIERWWCNGDERNRKGMWVQGKKIA</sequence>
<organism evidence="6 7">
    <name type="scientific">Kwoniella heveanensis BCC8398</name>
    <dbReference type="NCBI Taxonomy" id="1296120"/>
    <lineage>
        <taxon>Eukaryota</taxon>
        <taxon>Fungi</taxon>
        <taxon>Dikarya</taxon>
        <taxon>Basidiomycota</taxon>
        <taxon>Agaricomycotina</taxon>
        <taxon>Tremellomycetes</taxon>
        <taxon>Tremellales</taxon>
        <taxon>Cryptococcaceae</taxon>
        <taxon>Kwoniella</taxon>
    </lineage>
</organism>
<reference evidence="7" key="2">
    <citation type="submission" date="2013-12" db="EMBL/GenBank/DDBJ databases">
        <title>Evolution of pathogenesis and genome organization in the Tremellales.</title>
        <authorList>
            <person name="Cuomo C."/>
            <person name="Litvintseva A."/>
            <person name="Heitman J."/>
            <person name="Chen Y."/>
            <person name="Sun S."/>
            <person name="Springer D."/>
            <person name="Dromer F."/>
            <person name="Young S."/>
            <person name="Zeng Q."/>
            <person name="Chapman S."/>
            <person name="Gujja S."/>
            <person name="Saif S."/>
            <person name="Birren B."/>
        </authorList>
    </citation>
    <scope>NUCLEOTIDE SEQUENCE [LARGE SCALE GENOMIC DNA]</scope>
    <source>
        <strain evidence="7">BCC8398</strain>
    </source>
</reference>
<comment type="cofactor">
    <cofactor evidence="1">
        <name>Zn(2+)</name>
        <dbReference type="ChEBI" id="CHEBI:29105"/>
    </cofactor>
</comment>
<dbReference type="InterPro" id="IPR032466">
    <property type="entry name" value="Metal_Hydrolase"/>
</dbReference>
<evidence type="ECO:0000256" key="1">
    <source>
        <dbReference type="ARBA" id="ARBA00001947"/>
    </source>
</evidence>
<dbReference type="Gene3D" id="2.30.40.10">
    <property type="entry name" value="Urease, subunit C, domain 1"/>
    <property type="match status" value="1"/>
</dbReference>
<dbReference type="AlphaFoldDB" id="A0A1B9GVF1"/>
<feature type="domain" description="Amidohydrolase-related" evidence="5">
    <location>
        <begin position="80"/>
        <end position="454"/>
    </location>
</feature>
<evidence type="ECO:0000259" key="5">
    <source>
        <dbReference type="Pfam" id="PF01979"/>
    </source>
</evidence>
<dbReference type="OrthoDB" id="194468at2759"/>
<dbReference type="PANTHER" id="PTHR11271:SF6">
    <property type="entry name" value="GUANINE DEAMINASE"/>
    <property type="match status" value="1"/>
</dbReference>
<dbReference type="SUPFAM" id="SSF51338">
    <property type="entry name" value="Composite domain of metallo-dependent hydrolases"/>
    <property type="match status" value="1"/>
</dbReference>
<dbReference type="Proteomes" id="UP000092666">
    <property type="component" value="Unassembled WGS sequence"/>
</dbReference>
<protein>
    <submittedName>
        <fullName evidence="6">Guanine deaminase</fullName>
    </submittedName>
</protein>
<dbReference type="EMBL" id="KI669500">
    <property type="protein sequence ID" value="OCF35004.1"/>
    <property type="molecule type" value="Genomic_DNA"/>
</dbReference>
<dbReference type="GO" id="GO:0008892">
    <property type="term" value="F:guanine deaminase activity"/>
    <property type="evidence" value="ECO:0007669"/>
    <property type="project" value="TreeGrafter"/>
</dbReference>
<dbReference type="Gene3D" id="3.20.20.140">
    <property type="entry name" value="Metal-dependent hydrolases"/>
    <property type="match status" value="1"/>
</dbReference>
<evidence type="ECO:0000313" key="6">
    <source>
        <dbReference type="EMBL" id="OCF35004.1"/>
    </source>
</evidence>
<name>A0A1B9GVF1_9TREE</name>
<dbReference type="PANTHER" id="PTHR11271">
    <property type="entry name" value="GUANINE DEAMINASE"/>
    <property type="match status" value="1"/>
</dbReference>
<dbReference type="FunFam" id="3.20.20.140:FF:000070">
    <property type="entry name" value="Guanine deaminase"/>
    <property type="match status" value="1"/>
</dbReference>
<evidence type="ECO:0000313" key="7">
    <source>
        <dbReference type="Proteomes" id="UP000092666"/>
    </source>
</evidence>
<keyword evidence="3" id="KW-0378">Hydrolase</keyword>
<dbReference type="GO" id="GO:0005829">
    <property type="term" value="C:cytosol"/>
    <property type="evidence" value="ECO:0007669"/>
    <property type="project" value="TreeGrafter"/>
</dbReference>
<proteinExistence type="predicted"/>
<dbReference type="InterPro" id="IPR006680">
    <property type="entry name" value="Amidohydro-rel"/>
</dbReference>
<dbReference type="GO" id="GO:0046098">
    <property type="term" value="P:guanine metabolic process"/>
    <property type="evidence" value="ECO:0007669"/>
    <property type="project" value="TreeGrafter"/>
</dbReference>
<dbReference type="STRING" id="1296120.A0A1B9GVF1"/>
<evidence type="ECO:0000256" key="3">
    <source>
        <dbReference type="ARBA" id="ARBA00022801"/>
    </source>
</evidence>
<dbReference type="GO" id="GO:0008270">
    <property type="term" value="F:zinc ion binding"/>
    <property type="evidence" value="ECO:0007669"/>
    <property type="project" value="TreeGrafter"/>
</dbReference>
<gene>
    <name evidence="6" type="ORF">I316_03044</name>
</gene>
<evidence type="ECO:0000256" key="2">
    <source>
        <dbReference type="ARBA" id="ARBA00022723"/>
    </source>
</evidence>
<dbReference type="InterPro" id="IPR011059">
    <property type="entry name" value="Metal-dep_hydrolase_composite"/>
</dbReference>
<dbReference type="SUPFAM" id="SSF51556">
    <property type="entry name" value="Metallo-dependent hydrolases"/>
    <property type="match status" value="1"/>
</dbReference>
<accession>A0A1B9GVF1</accession>
<reference evidence="6 7" key="1">
    <citation type="submission" date="2013-07" db="EMBL/GenBank/DDBJ databases">
        <title>The Genome Sequence of Cryptococcus heveanensis BCC8398.</title>
        <authorList>
            <consortium name="The Broad Institute Genome Sequencing Platform"/>
            <person name="Cuomo C."/>
            <person name="Litvintseva A."/>
            <person name="Chen Y."/>
            <person name="Heitman J."/>
            <person name="Sun S."/>
            <person name="Springer D."/>
            <person name="Dromer F."/>
            <person name="Young S.K."/>
            <person name="Zeng Q."/>
            <person name="Gargeya S."/>
            <person name="Fitzgerald M."/>
            <person name="Abouelleil A."/>
            <person name="Alvarado L."/>
            <person name="Berlin A.M."/>
            <person name="Chapman S.B."/>
            <person name="Dewar J."/>
            <person name="Goldberg J."/>
            <person name="Griggs A."/>
            <person name="Gujja S."/>
            <person name="Hansen M."/>
            <person name="Howarth C."/>
            <person name="Imamovic A."/>
            <person name="Larimer J."/>
            <person name="McCowan C."/>
            <person name="Murphy C."/>
            <person name="Pearson M."/>
            <person name="Priest M."/>
            <person name="Roberts A."/>
            <person name="Saif S."/>
            <person name="Shea T."/>
            <person name="Sykes S."/>
            <person name="Wortman J."/>
            <person name="Nusbaum C."/>
            <person name="Birren B."/>
        </authorList>
    </citation>
    <scope>NUCLEOTIDE SEQUENCE [LARGE SCALE GENOMIC DNA]</scope>
    <source>
        <strain evidence="6 7">BCC8398</strain>
    </source>
</reference>
<keyword evidence="2" id="KW-0479">Metal-binding</keyword>